<dbReference type="GO" id="GO:0003985">
    <property type="term" value="F:acetyl-CoA C-acetyltransferase activity"/>
    <property type="evidence" value="ECO:0007669"/>
    <property type="project" value="UniProtKB-UniRule"/>
</dbReference>
<feature type="binding site" evidence="4">
    <location>
        <position position="266"/>
    </location>
    <ligand>
        <name>(3S)-3-hydroxy-3-methylglutaryl-CoA</name>
        <dbReference type="ChEBI" id="CHEBI:43074"/>
    </ligand>
</feature>
<dbReference type="EMBL" id="DUAV01000025">
    <property type="protein sequence ID" value="HIG63678.1"/>
    <property type="molecule type" value="Genomic_DNA"/>
</dbReference>
<reference evidence="7" key="1">
    <citation type="journal article" date="2019" name="bioRxiv">
        <title>Genome diversification in globally distributed novel marine Proteobacteria is linked to environmental adaptation.</title>
        <authorList>
            <person name="Zhou Z."/>
            <person name="Tran P.Q."/>
            <person name="Kieft K."/>
            <person name="Anantharaman K."/>
        </authorList>
    </citation>
    <scope>NUCLEOTIDE SEQUENCE [LARGE SCALE GENOMIC DNA]</scope>
</reference>
<dbReference type="Pfam" id="PF08541">
    <property type="entry name" value="ACP_syn_III_C"/>
    <property type="match status" value="1"/>
</dbReference>
<comment type="pathway">
    <text evidence="4">Metabolic intermediate biosynthesis; (R)-mevalonate biosynthesis; (R)-mevalonate from acetyl-CoA: step 2/3.</text>
</comment>
<dbReference type="PANTHER" id="PTHR34069">
    <property type="entry name" value="3-OXOACYL-[ACYL-CARRIER-PROTEIN] SYNTHASE 3"/>
    <property type="match status" value="1"/>
</dbReference>
<comment type="caution">
    <text evidence="4">Lacks conserved residue(s) required for the propagation of feature annotation.</text>
</comment>
<dbReference type="HAMAP" id="MF_01409">
    <property type="entry name" value="HMG_CoA_synth_arch"/>
    <property type="match status" value="1"/>
</dbReference>
<dbReference type="InterPro" id="IPR013747">
    <property type="entry name" value="ACP_syn_III_C"/>
</dbReference>
<dbReference type="CDD" id="cd00827">
    <property type="entry name" value="init_cond_enzymes"/>
    <property type="match status" value="1"/>
</dbReference>
<feature type="binding site" evidence="4">
    <location>
        <position position="239"/>
    </location>
    <ligand>
        <name>CoA</name>
        <dbReference type="ChEBI" id="CHEBI:57287"/>
        <note>ligand shared with acetoacetyl-CoA thiolase</note>
    </ligand>
</feature>
<dbReference type="Gene3D" id="3.40.47.10">
    <property type="match status" value="1"/>
</dbReference>
<dbReference type="EC" id="2.3.3.10" evidence="4"/>
<feature type="active site" description="Proton donor/acceptor" evidence="4">
    <location>
        <position position="234"/>
    </location>
</feature>
<feature type="binding site" evidence="4">
    <location>
        <position position="199"/>
    </location>
    <ligand>
        <name>CoA</name>
        <dbReference type="ChEBI" id="CHEBI:57287"/>
        <note>ligand shared with acetoacetyl-CoA thiolase</note>
    </ligand>
</feature>
<evidence type="ECO:0000313" key="7">
    <source>
        <dbReference type="Proteomes" id="UP000589516"/>
    </source>
</evidence>
<comment type="caution">
    <text evidence="6">The sequence shown here is derived from an EMBL/GenBank/DDBJ whole genome shotgun (WGS) entry which is preliminary data.</text>
</comment>
<evidence type="ECO:0000256" key="3">
    <source>
        <dbReference type="ARBA" id="ARBA00023315"/>
    </source>
</evidence>
<keyword evidence="1 4" id="KW-0808">Transferase</keyword>
<gene>
    <name evidence="6" type="ORF">EYQ16_04090</name>
</gene>
<keyword evidence="3 4" id="KW-0012">Acyltransferase</keyword>
<sequence length="348" mass="37188">MNGIVSYGAYIPRYKIETSEIASVWGQDGSAMARNLNVYSKSVPGPDEDVITIAVECARTAMKRCGVTGQQVGAIYTGSESHPYAVKPSSTVVAEAVCATPYLTAADYEFACKAGTAAIQTCLGMVGDKQIDYGLAIGVDTSQAAPGDALEYSASAGGGAFLIGRDKVIAEINHTTSYTTDTPDFWRREGQQYPRHGGRFTGKPAYFRHVASCAQLTMEMAGTEAKDYQYIVTHQPNGKFPLRVAKALGFTPEQVETGLMTPRVGNTYSGAVFLGLAAVFDVAKPGDRILSIAYGSGAGSDGFDITITDHIENLDRSVTVEQMISRMKIINYPTYAKYRGKIHMGSGG</sequence>
<protein>
    <recommendedName>
        <fullName evidence="4">Hydroxymethylglutaryl-CoA synthase</fullName>
        <shortName evidence="4">HMG-CoA synthase</shortName>
        <shortName evidence="4">HMGCS</shortName>
        <ecNumber evidence="4">2.3.3.10</ecNumber>
    </recommendedName>
</protein>
<dbReference type="PANTHER" id="PTHR34069:SF2">
    <property type="entry name" value="BETA-KETOACYL-[ACYL-CARRIER-PROTEIN] SYNTHASE III"/>
    <property type="match status" value="1"/>
</dbReference>
<dbReference type="Proteomes" id="UP000589516">
    <property type="component" value="Unassembled WGS sequence"/>
</dbReference>
<comment type="function">
    <text evidence="4">Catalyzes the condensation of acetyl-CoA with acetoacetyl-CoA to form 3-hydroxy-3-methylglutaryl-CoA (HMG-CoA). Functions in the mevalonate (MVA) pathway leading to isopentenyl diphosphate (IPP), a key precursor for the biosynthesis of isoprenoid compounds that are building blocks of archaeal membrane lipids.</text>
</comment>
<name>A0A7C7ZDR6_9ARCH</name>
<feature type="binding site" evidence="4">
    <location>
        <position position="296"/>
    </location>
    <ligand>
        <name>(3S)-3-hydroxy-3-methylglutaryl-CoA</name>
        <dbReference type="ChEBI" id="CHEBI:43074"/>
    </ligand>
</feature>
<evidence type="ECO:0000256" key="1">
    <source>
        <dbReference type="ARBA" id="ARBA00022679"/>
    </source>
</evidence>
<proteinExistence type="inferred from homology"/>
<dbReference type="AlphaFoldDB" id="A0A7C7ZDR6"/>
<dbReference type="GO" id="GO:0019287">
    <property type="term" value="P:isopentenyl diphosphate biosynthetic process, mevalonate pathway"/>
    <property type="evidence" value="ECO:0007669"/>
    <property type="project" value="UniProtKB-UniRule"/>
</dbReference>
<feature type="binding site" evidence="4">
    <location>
        <position position="243"/>
    </location>
    <ligand>
        <name>(3S)-3-hydroxy-3-methylglutaryl-CoA</name>
        <dbReference type="ChEBI" id="CHEBI:43074"/>
    </ligand>
</feature>
<keyword evidence="2 4" id="KW-0414">Isoprene biosynthesis</keyword>
<evidence type="ECO:0000256" key="4">
    <source>
        <dbReference type="HAMAP-Rule" id="MF_01409"/>
    </source>
</evidence>
<dbReference type="NCBIfam" id="NF003274">
    <property type="entry name" value="PRK04262.1"/>
    <property type="match status" value="1"/>
</dbReference>
<comment type="similarity">
    <text evidence="4">Belongs to the thiolase-like superfamily. Archaeal HMG-CoA synthase family.</text>
</comment>
<evidence type="ECO:0000259" key="5">
    <source>
        <dbReference type="Pfam" id="PF08541"/>
    </source>
</evidence>
<feature type="binding site" evidence="4">
    <location>
        <position position="28"/>
    </location>
    <ligand>
        <name>(3S)-3-hydroxy-3-methylglutaryl-CoA</name>
        <dbReference type="ChEBI" id="CHEBI:43074"/>
    </ligand>
</feature>
<dbReference type="NCBIfam" id="TIGR00748">
    <property type="entry name" value="HMG_CoA_syn_Arc"/>
    <property type="match status" value="1"/>
</dbReference>
<dbReference type="SUPFAM" id="SSF53901">
    <property type="entry name" value="Thiolase-like"/>
    <property type="match status" value="2"/>
</dbReference>
<evidence type="ECO:0000313" key="6">
    <source>
        <dbReference type="EMBL" id="HIG63678.1"/>
    </source>
</evidence>
<feature type="binding site" evidence="4">
    <location>
        <position position="112"/>
    </location>
    <ligand>
        <name>(3S)-3-hydroxy-3-methylglutaryl-CoA</name>
        <dbReference type="ChEBI" id="CHEBI:43074"/>
    </ligand>
</feature>
<feature type="binding site" evidence="4">
    <location>
        <position position="201"/>
    </location>
    <ligand>
        <name>(3S)-3-hydroxy-3-methylglutaryl-CoA</name>
        <dbReference type="ChEBI" id="CHEBI:43074"/>
    </ligand>
</feature>
<comment type="catalytic activity">
    <reaction evidence="4">
        <text>acetoacetyl-CoA + acetyl-CoA + H2O = (3S)-3-hydroxy-3-methylglutaryl-CoA + CoA + H(+)</text>
        <dbReference type="Rhea" id="RHEA:10188"/>
        <dbReference type="ChEBI" id="CHEBI:15377"/>
        <dbReference type="ChEBI" id="CHEBI:15378"/>
        <dbReference type="ChEBI" id="CHEBI:43074"/>
        <dbReference type="ChEBI" id="CHEBI:57286"/>
        <dbReference type="ChEBI" id="CHEBI:57287"/>
        <dbReference type="ChEBI" id="CHEBI:57288"/>
        <dbReference type="EC" id="2.3.3.10"/>
    </reaction>
</comment>
<organism evidence="6 7">
    <name type="scientific">Marine Group III euryarchaeote</name>
    <dbReference type="NCBI Taxonomy" id="2173149"/>
    <lineage>
        <taxon>Archaea</taxon>
        <taxon>Methanobacteriati</taxon>
        <taxon>Thermoplasmatota</taxon>
        <taxon>Thermoplasmata</taxon>
        <taxon>Candidatus Thermoprofundales</taxon>
    </lineage>
</organism>
<dbReference type="InterPro" id="IPR004656">
    <property type="entry name" value="HMG_CoA_Synthase"/>
</dbReference>
<accession>A0A7C7ZDR6</accession>
<feature type="domain" description="Beta-ketoacyl-[acyl-carrier-protein] synthase III C-terminal" evidence="5">
    <location>
        <begin position="219"/>
        <end position="298"/>
    </location>
</feature>
<dbReference type="GO" id="GO:0044550">
    <property type="term" value="P:secondary metabolite biosynthetic process"/>
    <property type="evidence" value="ECO:0007669"/>
    <property type="project" value="TreeGrafter"/>
</dbReference>
<feature type="binding site" evidence="4">
    <location>
        <position position="153"/>
    </location>
    <ligand>
        <name>(3S)-3-hydroxy-3-methylglutaryl-CoA</name>
        <dbReference type="ChEBI" id="CHEBI:43074"/>
    </ligand>
</feature>
<dbReference type="InterPro" id="IPR016039">
    <property type="entry name" value="Thiolase-like"/>
</dbReference>
<dbReference type="GO" id="GO:0004421">
    <property type="term" value="F:hydroxymethylglutaryl-CoA synthase activity"/>
    <property type="evidence" value="ECO:0007669"/>
    <property type="project" value="UniProtKB-EC"/>
</dbReference>
<comment type="subunit">
    <text evidence="4">Interacts with acetoacetyl-CoA thiolase that catalyzes the precedent step in the pathway and with a DUF35 protein. The acetoacetyl-CoA thiolase/HMG-CoA synthase complex channels the intermediate via a fused CoA-binding site, which allows for efficient coupling of the endergonic thiolase reaction with the exergonic HMGCS reaction.</text>
</comment>
<feature type="active site" description="Acyl-thioester intermediate" evidence="4">
    <location>
        <position position="112"/>
    </location>
</feature>
<feature type="active site" description="Proton donor/acceptor" evidence="4">
    <location>
        <position position="80"/>
    </location>
</feature>
<feature type="binding site" evidence="4">
    <location>
        <position position="234"/>
    </location>
    <ligand>
        <name>(3S)-3-hydroxy-3-methylglutaryl-CoA</name>
        <dbReference type="ChEBI" id="CHEBI:43074"/>
    </ligand>
</feature>
<evidence type="ECO:0000256" key="2">
    <source>
        <dbReference type="ARBA" id="ARBA00023229"/>
    </source>
</evidence>